<proteinExistence type="predicted"/>
<feature type="region of interest" description="Disordered" evidence="1">
    <location>
        <begin position="604"/>
        <end position="647"/>
    </location>
</feature>
<reference evidence="4 5" key="1">
    <citation type="journal article" date="2016" name="Nat. Commun.">
        <title>Thousands of microbial genomes shed light on interconnected biogeochemical processes in an aquifer system.</title>
        <authorList>
            <person name="Anantharaman K."/>
            <person name="Brown C.T."/>
            <person name="Hug L.A."/>
            <person name="Sharon I."/>
            <person name="Castelle C.J."/>
            <person name="Probst A.J."/>
            <person name="Thomas B.C."/>
            <person name="Singh A."/>
            <person name="Wilkins M.J."/>
            <person name="Karaoz U."/>
            <person name="Brodie E.L."/>
            <person name="Williams K.H."/>
            <person name="Hubbard S.S."/>
            <person name="Banfield J.F."/>
        </authorList>
    </citation>
    <scope>NUCLEOTIDE SEQUENCE [LARGE SCALE GENOMIC DNA]</scope>
</reference>
<dbReference type="Pfam" id="PF00932">
    <property type="entry name" value="LTD"/>
    <property type="match status" value="2"/>
</dbReference>
<dbReference type="InterPro" id="IPR018391">
    <property type="entry name" value="PQQ_b-propeller_rpt"/>
</dbReference>
<dbReference type="InterPro" id="IPR036415">
    <property type="entry name" value="Lamin_tail_dom_sf"/>
</dbReference>
<organism evidence="4 5">
    <name type="scientific">Candidatus Yanofskybacteria bacterium RIFCSPLOWO2_12_FULL_43_11b</name>
    <dbReference type="NCBI Taxonomy" id="1802710"/>
    <lineage>
        <taxon>Bacteria</taxon>
        <taxon>Candidatus Yanofskyibacteriota</taxon>
    </lineage>
</organism>
<dbReference type="SUPFAM" id="SSF50998">
    <property type="entry name" value="Quinoprotein alcohol dehydrogenase-like"/>
    <property type="match status" value="2"/>
</dbReference>
<evidence type="ECO:0000259" key="3">
    <source>
        <dbReference type="PROSITE" id="PS51841"/>
    </source>
</evidence>
<dbReference type="PROSITE" id="PS51841">
    <property type="entry name" value="LTD"/>
    <property type="match status" value="2"/>
</dbReference>
<evidence type="ECO:0000256" key="1">
    <source>
        <dbReference type="SAM" id="MobiDB-lite"/>
    </source>
</evidence>
<feature type="region of interest" description="Disordered" evidence="1">
    <location>
        <begin position="355"/>
        <end position="423"/>
    </location>
</feature>
<gene>
    <name evidence="4" type="ORF">A3G51_01050</name>
</gene>
<feature type="chain" id="PRO_5009535762" description="LTD domain-containing protein" evidence="2">
    <location>
        <begin position="27"/>
        <end position="1295"/>
    </location>
</feature>
<keyword evidence="2" id="KW-0732">Signal</keyword>
<feature type="compositionally biased region" description="Pro residues" evidence="1">
    <location>
        <begin position="403"/>
        <end position="417"/>
    </location>
</feature>
<name>A0A1F8H740_9BACT</name>
<protein>
    <recommendedName>
        <fullName evidence="3">LTD domain-containing protein</fullName>
    </recommendedName>
</protein>
<feature type="domain" description="LTD" evidence="3">
    <location>
        <begin position="624"/>
        <end position="816"/>
    </location>
</feature>
<dbReference type="GO" id="GO:0016788">
    <property type="term" value="F:hydrolase activity, acting on ester bonds"/>
    <property type="evidence" value="ECO:0007669"/>
    <property type="project" value="InterPro"/>
</dbReference>
<feature type="domain" description="LTD" evidence="3">
    <location>
        <begin position="417"/>
        <end position="540"/>
    </location>
</feature>
<dbReference type="SUPFAM" id="SSF48537">
    <property type="entry name" value="Phospholipase C/P1 nuclease"/>
    <property type="match status" value="1"/>
</dbReference>
<dbReference type="EMBL" id="MGKY01000018">
    <property type="protein sequence ID" value="OGN33384.1"/>
    <property type="molecule type" value="Genomic_DNA"/>
</dbReference>
<dbReference type="SUPFAM" id="SSF74853">
    <property type="entry name" value="Lamin A/C globular tail domain"/>
    <property type="match status" value="2"/>
</dbReference>
<sequence length="1295" mass="138310">MRHKRIKNLIVGGALISALFITKTSAYDQEFTHPALTDEIVDFYNLNFPQKLSNQDKTWIIKGSIDEDHSIRPMSHFYDPVHNIGVYGFPTSKQWAISSGGQSNLALSNNSIAESAGLFKSADDFSYPRAMDDYAQGNRQRAMIGFGHLLHLLEDAGVPDHTRNDPHPPVGTFGSPYEHEMAKWNPGNFNIAPELKKEGLKPVILPNLGEYFDKIAMYSNGNFFSKDTISNEVYAKPNTKISRKFNINGDERLFLVGKDEDEQEFKLAFVKTSLNKNKLKIDAITLKNEEIGSTILDGYWDRLSKEVVVNGAGALRLFLDEAEAARQEYLAKVEQKKPSLWAQLFGLIGMGDQTLTTSDGEAPSDVNGDSGVTPTPKVTNQRVSPTPLVTKTPVTNVTIVSPTPSPSKTPVPTPKPSTTPITSTAKKSGRVVINEIAWAGTEASATDEWLELYNTENSPIDISSWQLVSSDDSPDIIFQEGTIIQANSYFLIERTDDNTVSDIMADLAVSFGQGGLNNTGEMVRLFDSAGTAVDVVGGAGEAWYFGDSNSKNSMERIDPMKAGNIDSNWKNFSGTPVNKDATGGGLVFGTPKAKNSAAVQIVVSMGSGGGSSSSAPTPTPTPTSSPSVTPSPTPSPSPEPDGDTANLGDVLINEITWMGTASSANDEWIELYNTTNQTINLTGWTLKAQDETPDITFSGSISPLGFFLLERTSDGTLSSVHADQIYTGALGNGGEHLVLKDIAGTIINQIDGSNQWKINGNDEIIGNNDTKETAQRMQSGWITAQPTPKSQNSANAVVQNPSAVTNLVATVNSPLTVLWSAPNPGSYNTASLSYDLRYSTVVFSEAASTSWWSAASQVASSSLPSVGEKGASESASFDVAHEYGQTLYFALKTKVINTTTSDVVSPQSNVATVSFPAAIDANAWSMPGKDQYHTSFTVNVTGPGVGATISWGFNAVGIVGQPVADGDSNTYFGATDGSSHKLIKLNKDGAKQWEHGTNVSIGTPAVLSDGTVYFGKINDGGVPLTALNSDGTEKWTYDDASRVNYITVSSKGEPHFTYSSGAQNKLTVLNTADGSVKTAISGSGLSGFAPVVLDNGNIIAARRVSGNQFFTGYSADGTQLWDLAYAGANGSTQSNPSYDKTTGKTYSAVGHDGATSFGFRMFVIPSGGSVLNTTVIDPVSNGSGATMVSITPTNLLVGLDFSWANPASGSKLFSLNKSNLAINWFFQAEGRINQQIAVDKNDNAYFSTQSGHIYSVDSDGHERWHISTGINSNISPVLTENGIIWGYGGRVVLIK</sequence>
<feature type="signal peptide" evidence="2">
    <location>
        <begin position="1"/>
        <end position="26"/>
    </location>
</feature>
<dbReference type="SMART" id="SM00564">
    <property type="entry name" value="PQQ"/>
    <property type="match status" value="4"/>
</dbReference>
<evidence type="ECO:0000313" key="5">
    <source>
        <dbReference type="Proteomes" id="UP000177745"/>
    </source>
</evidence>
<dbReference type="InterPro" id="IPR008947">
    <property type="entry name" value="PLipase_C/P1_nuclease_dom_sf"/>
</dbReference>
<feature type="compositionally biased region" description="Pro residues" evidence="1">
    <location>
        <begin position="617"/>
        <end position="639"/>
    </location>
</feature>
<accession>A0A1F8H740</accession>
<dbReference type="InterPro" id="IPR011047">
    <property type="entry name" value="Quinoprotein_ADH-like_sf"/>
</dbReference>
<feature type="compositionally biased region" description="Polar residues" evidence="1">
    <location>
        <begin position="370"/>
        <end position="389"/>
    </location>
</feature>
<comment type="caution">
    <text evidence="4">The sequence shown here is derived from an EMBL/GenBank/DDBJ whole genome shotgun (WGS) entry which is preliminary data.</text>
</comment>
<dbReference type="Gene3D" id="1.10.575.10">
    <property type="entry name" value="P1 Nuclease"/>
    <property type="match status" value="1"/>
</dbReference>
<evidence type="ECO:0000256" key="2">
    <source>
        <dbReference type="SAM" id="SignalP"/>
    </source>
</evidence>
<dbReference type="Gene3D" id="2.60.40.1260">
    <property type="entry name" value="Lamin Tail domain"/>
    <property type="match status" value="2"/>
</dbReference>
<feature type="compositionally biased region" description="Low complexity" evidence="1">
    <location>
        <begin position="392"/>
        <end position="402"/>
    </location>
</feature>
<dbReference type="Gene3D" id="2.40.128.630">
    <property type="match status" value="2"/>
</dbReference>
<dbReference type="Proteomes" id="UP000177745">
    <property type="component" value="Unassembled WGS sequence"/>
</dbReference>
<evidence type="ECO:0000313" key="4">
    <source>
        <dbReference type="EMBL" id="OGN33384.1"/>
    </source>
</evidence>
<dbReference type="InterPro" id="IPR001322">
    <property type="entry name" value="Lamin_tail_dom"/>
</dbReference>